<comment type="caution">
    <text evidence="1">The sequence shown here is derived from an EMBL/GenBank/DDBJ whole genome shotgun (WGS) entry which is preliminary data.</text>
</comment>
<reference evidence="1 2" key="2">
    <citation type="journal article" date="2022" name="Mol. Ecol. Resour.">
        <title>The genomes of chicory, endive, great burdock and yacon provide insights into Asteraceae paleo-polyploidization history and plant inulin production.</title>
        <authorList>
            <person name="Fan W."/>
            <person name="Wang S."/>
            <person name="Wang H."/>
            <person name="Wang A."/>
            <person name="Jiang F."/>
            <person name="Liu H."/>
            <person name="Zhao H."/>
            <person name="Xu D."/>
            <person name="Zhang Y."/>
        </authorList>
    </citation>
    <scope>NUCLEOTIDE SEQUENCE [LARGE SCALE GENOMIC DNA]</scope>
    <source>
        <strain evidence="2">cv. Punajuju</strain>
        <tissue evidence="1">Leaves</tissue>
    </source>
</reference>
<sequence>MIRAATIQEVEKQQAASCGANLFKSAFEDDTTPFGEDHDSEHAGDGIERFQFPNAQIVAKPNPSRRERQRVREKHKQGFCSKMASTGPNDEVVSMELPAPSGWKKTFLPKKSGTPKKNEIVFTAPTGEEITTKRQLDKYLKSNPGGPKSSDFDWGTGETPRRSSRISEKVKETPPPPITEPSPKRPRKSSASKKGKKDENAPPSEETEKQDVEMQEAEEALEKPVPEANEKNEEKDENAPIVEEKEKDAPVVEEKQEVDNNSPEHPVVEEKHEEGDKTVPENPIVEEKDESAPENPIVEDNEKQEKDEAPENKHEEGEGKVEELCEIPKMPLVDESKETNGETMVGEYQDKVENDGGAKGEIPDTTEEGQKGNFGVDKEKETAAAVENGCHVETQPW</sequence>
<dbReference type="EMBL" id="CM042010">
    <property type="protein sequence ID" value="KAI3781928.1"/>
    <property type="molecule type" value="Genomic_DNA"/>
</dbReference>
<gene>
    <name evidence="1" type="ORF">L2E82_11956</name>
</gene>
<accession>A0ACB9GEL8</accession>
<evidence type="ECO:0000313" key="1">
    <source>
        <dbReference type="EMBL" id="KAI3781928.1"/>
    </source>
</evidence>
<protein>
    <submittedName>
        <fullName evidence="1">Uncharacterized protein</fullName>
    </submittedName>
</protein>
<proteinExistence type="predicted"/>
<name>A0ACB9GEL8_CICIN</name>
<evidence type="ECO:0000313" key="2">
    <source>
        <dbReference type="Proteomes" id="UP001055811"/>
    </source>
</evidence>
<keyword evidence="2" id="KW-1185">Reference proteome</keyword>
<dbReference type="Proteomes" id="UP001055811">
    <property type="component" value="Linkage Group LG02"/>
</dbReference>
<organism evidence="1 2">
    <name type="scientific">Cichorium intybus</name>
    <name type="common">Chicory</name>
    <dbReference type="NCBI Taxonomy" id="13427"/>
    <lineage>
        <taxon>Eukaryota</taxon>
        <taxon>Viridiplantae</taxon>
        <taxon>Streptophyta</taxon>
        <taxon>Embryophyta</taxon>
        <taxon>Tracheophyta</taxon>
        <taxon>Spermatophyta</taxon>
        <taxon>Magnoliopsida</taxon>
        <taxon>eudicotyledons</taxon>
        <taxon>Gunneridae</taxon>
        <taxon>Pentapetalae</taxon>
        <taxon>asterids</taxon>
        <taxon>campanulids</taxon>
        <taxon>Asterales</taxon>
        <taxon>Asteraceae</taxon>
        <taxon>Cichorioideae</taxon>
        <taxon>Cichorieae</taxon>
        <taxon>Cichoriinae</taxon>
        <taxon>Cichorium</taxon>
    </lineage>
</organism>
<reference evidence="2" key="1">
    <citation type="journal article" date="2022" name="Mol. Ecol. Resour.">
        <title>The genomes of chicory, endive, great burdock and yacon provide insights into Asteraceae palaeo-polyploidization history and plant inulin production.</title>
        <authorList>
            <person name="Fan W."/>
            <person name="Wang S."/>
            <person name="Wang H."/>
            <person name="Wang A."/>
            <person name="Jiang F."/>
            <person name="Liu H."/>
            <person name="Zhao H."/>
            <person name="Xu D."/>
            <person name="Zhang Y."/>
        </authorList>
    </citation>
    <scope>NUCLEOTIDE SEQUENCE [LARGE SCALE GENOMIC DNA]</scope>
    <source>
        <strain evidence="2">cv. Punajuju</strain>
    </source>
</reference>